<dbReference type="OrthoDB" id="2389127at2759"/>
<evidence type="ECO:0000313" key="1">
    <source>
        <dbReference type="EMBL" id="CAG8524151.1"/>
    </source>
</evidence>
<proteinExistence type="predicted"/>
<keyword evidence="2" id="KW-1185">Reference proteome</keyword>
<evidence type="ECO:0000313" key="2">
    <source>
        <dbReference type="Proteomes" id="UP000789759"/>
    </source>
</evidence>
<dbReference type="EMBL" id="CAJVQA010001734">
    <property type="protein sequence ID" value="CAG8524151.1"/>
    <property type="molecule type" value="Genomic_DNA"/>
</dbReference>
<comment type="caution">
    <text evidence="1">The sequence shown here is derived from an EMBL/GenBank/DDBJ whole genome shotgun (WGS) entry which is preliminary data.</text>
</comment>
<dbReference type="SUPFAM" id="SSF140996">
    <property type="entry name" value="Hermes dimerisation domain"/>
    <property type="match status" value="1"/>
</dbReference>
<sequence>MKINPTIIQDQQSSILSDESIVSYMLIVSIKPNNNDMQLPVDIYKSNKLLLKSIIKGNAPFSFVNSKKFKEFVYSINIHYYMPAQKQLLNDILNNIYKKIQVSIQNFIYKSE</sequence>
<protein>
    <submittedName>
        <fullName evidence="1">24877_t:CDS:1</fullName>
    </submittedName>
</protein>
<dbReference type="Proteomes" id="UP000789759">
    <property type="component" value="Unassembled WGS sequence"/>
</dbReference>
<organism evidence="1 2">
    <name type="scientific">Cetraspora pellucida</name>
    <dbReference type="NCBI Taxonomy" id="1433469"/>
    <lineage>
        <taxon>Eukaryota</taxon>
        <taxon>Fungi</taxon>
        <taxon>Fungi incertae sedis</taxon>
        <taxon>Mucoromycota</taxon>
        <taxon>Glomeromycotina</taxon>
        <taxon>Glomeromycetes</taxon>
        <taxon>Diversisporales</taxon>
        <taxon>Gigasporaceae</taxon>
        <taxon>Cetraspora</taxon>
    </lineage>
</organism>
<reference evidence="1" key="1">
    <citation type="submission" date="2021-06" db="EMBL/GenBank/DDBJ databases">
        <authorList>
            <person name="Kallberg Y."/>
            <person name="Tangrot J."/>
            <person name="Rosling A."/>
        </authorList>
    </citation>
    <scope>NUCLEOTIDE SEQUENCE</scope>
    <source>
        <strain evidence="1">FL966</strain>
    </source>
</reference>
<name>A0A9N9A925_9GLOM</name>
<accession>A0A9N9A925</accession>
<dbReference type="AlphaFoldDB" id="A0A9N9A925"/>
<gene>
    <name evidence="1" type="ORF">CPELLU_LOCUS3532</name>
</gene>